<feature type="domain" description="N-acetyltransferase" evidence="1">
    <location>
        <begin position="1"/>
        <end position="143"/>
    </location>
</feature>
<dbReference type="CDD" id="cd04301">
    <property type="entry name" value="NAT_SF"/>
    <property type="match status" value="1"/>
</dbReference>
<dbReference type="InterPro" id="IPR000182">
    <property type="entry name" value="GNAT_dom"/>
</dbReference>
<evidence type="ECO:0000313" key="3">
    <source>
        <dbReference type="Proteomes" id="UP001299235"/>
    </source>
</evidence>
<dbReference type="RefSeq" id="WP_248834825.1">
    <property type="nucleotide sequence ID" value="NZ_JAJEQE010000007.1"/>
</dbReference>
<dbReference type="SUPFAM" id="SSF55729">
    <property type="entry name" value="Acyl-CoA N-acyltransferases (Nat)"/>
    <property type="match status" value="1"/>
</dbReference>
<proteinExistence type="predicted"/>
<reference evidence="2 3" key="1">
    <citation type="submission" date="2021-10" db="EMBL/GenBank/DDBJ databases">
        <title>Anaerobic single-cell dispensing facilitates the cultivation of human gut bacteria.</title>
        <authorList>
            <person name="Afrizal A."/>
        </authorList>
    </citation>
    <scope>NUCLEOTIDE SEQUENCE [LARGE SCALE GENOMIC DNA]</scope>
    <source>
        <strain evidence="2 3">CLA-AA-H246</strain>
    </source>
</reference>
<evidence type="ECO:0000259" key="1">
    <source>
        <dbReference type="PROSITE" id="PS51186"/>
    </source>
</evidence>
<evidence type="ECO:0000313" key="2">
    <source>
        <dbReference type="EMBL" id="MCC2148295.1"/>
    </source>
</evidence>
<organism evidence="2 3">
    <name type="scientific">Hominisplanchenecus faecis</name>
    <dbReference type="NCBI Taxonomy" id="2885351"/>
    <lineage>
        <taxon>Bacteria</taxon>
        <taxon>Bacillati</taxon>
        <taxon>Bacillota</taxon>
        <taxon>Clostridia</taxon>
        <taxon>Lachnospirales</taxon>
        <taxon>Lachnospiraceae</taxon>
        <taxon>Hominisplanchenecus</taxon>
    </lineage>
</organism>
<dbReference type="Pfam" id="PF00583">
    <property type="entry name" value="Acetyltransf_1"/>
    <property type="match status" value="1"/>
</dbReference>
<dbReference type="PROSITE" id="PS51186">
    <property type="entry name" value="GNAT"/>
    <property type="match status" value="1"/>
</dbReference>
<dbReference type="Gene3D" id="3.40.630.30">
    <property type="match status" value="1"/>
</dbReference>
<accession>A0ABS8ET28</accession>
<keyword evidence="3" id="KW-1185">Reference proteome</keyword>
<dbReference type="EMBL" id="JAJEQE010000007">
    <property type="protein sequence ID" value="MCC2148295.1"/>
    <property type="molecule type" value="Genomic_DNA"/>
</dbReference>
<comment type="caution">
    <text evidence="2">The sequence shown here is derived from an EMBL/GenBank/DDBJ whole genome shotgun (WGS) entry which is preliminary data.</text>
</comment>
<dbReference type="Proteomes" id="UP001299235">
    <property type="component" value="Unassembled WGS sequence"/>
</dbReference>
<gene>
    <name evidence="2" type="ORF">LKD42_03335</name>
</gene>
<protein>
    <submittedName>
        <fullName evidence="2">GNAT family N-acetyltransferase</fullName>
    </submittedName>
</protein>
<sequence length="185" mass="22489">MLKKMEIKDFDQVYTLMEESFPKDEYRDYQKQKELFQNPEYQILIEKDPEFRKIKAFFAAWEFETFIYVEHFAVNPVLRNGGVGSRMLKALKEDAEKMIILEVEPPTEEIAVRRVRFYERNGFFFNDYPYIQPSMGEGRKETPLFLMSTERKIDEEEYRMIRNTLYTKVYGKKDVLERERFIDMC</sequence>
<dbReference type="InterPro" id="IPR016181">
    <property type="entry name" value="Acyl_CoA_acyltransferase"/>
</dbReference>
<name>A0ABS8ET28_9FIRM</name>